<name>A0A444JPG2_9GAMM</name>
<sequence>MEYLITKELGVWEGLVGLGRLFKYSEHPIFRFCPQNQQWLENGKMSNKHGILKEPIKVCVNTYDVYLMPTTIENEHRILKKVAQRILR</sequence>
<proteinExistence type="predicted"/>
<keyword evidence="2" id="KW-1185">Reference proteome</keyword>
<dbReference type="AlphaFoldDB" id="A0A444JPG2"/>
<reference evidence="1 2" key="1">
    <citation type="submission" date="2018-11" db="EMBL/GenBank/DDBJ databases">
        <title>Photobacterium sp. BEI247 sp. nov., a marine bacterium isolated from Yongle Blue Hole in the South China Sea.</title>
        <authorList>
            <person name="Wang X."/>
        </authorList>
    </citation>
    <scope>NUCLEOTIDE SEQUENCE [LARGE SCALE GENOMIC DNA]</scope>
    <source>
        <strain evidence="2">BEI247</strain>
    </source>
</reference>
<dbReference type="Proteomes" id="UP000287563">
    <property type="component" value="Unassembled WGS sequence"/>
</dbReference>
<dbReference type="EMBL" id="RJLM01000005">
    <property type="protein sequence ID" value="RWX54848.1"/>
    <property type="molecule type" value="Genomic_DNA"/>
</dbReference>
<evidence type="ECO:0000313" key="1">
    <source>
        <dbReference type="EMBL" id="RWX54848.1"/>
    </source>
</evidence>
<organism evidence="1 2">
    <name type="scientific">Photobacterium chitinilyticum</name>
    <dbReference type="NCBI Taxonomy" id="2485123"/>
    <lineage>
        <taxon>Bacteria</taxon>
        <taxon>Pseudomonadati</taxon>
        <taxon>Pseudomonadota</taxon>
        <taxon>Gammaproteobacteria</taxon>
        <taxon>Vibrionales</taxon>
        <taxon>Vibrionaceae</taxon>
        <taxon>Photobacterium</taxon>
    </lineage>
</organism>
<evidence type="ECO:0000313" key="2">
    <source>
        <dbReference type="Proteomes" id="UP000287563"/>
    </source>
</evidence>
<gene>
    <name evidence="1" type="ORF">EDI28_13965</name>
</gene>
<accession>A0A444JPG2</accession>
<comment type="caution">
    <text evidence="1">The sequence shown here is derived from an EMBL/GenBank/DDBJ whole genome shotgun (WGS) entry which is preliminary data.</text>
</comment>
<protein>
    <submittedName>
        <fullName evidence="1">Uncharacterized protein</fullName>
    </submittedName>
</protein>